<reference evidence="1" key="1">
    <citation type="submission" date="2019-04" db="EMBL/GenBank/DDBJ databases">
        <title>Moraxella osloensis CCUG 73412, isolated from corneal scrapings as causative agent of keratitis.</title>
        <authorList>
            <person name="Connolly G."/>
            <person name="Jaen-Luchoro D."/>
            <person name="Pinyeiro-Iglesias B."/>
            <person name="Curry A."/>
            <person name="Knowles S."/>
            <person name="Moore E.R.B."/>
        </authorList>
    </citation>
    <scope>NUCLEOTIDE SEQUENCE</scope>
    <source>
        <strain evidence="1">CCUG 73412</strain>
    </source>
</reference>
<protein>
    <recommendedName>
        <fullName evidence="2">AMP-dependent synthetase/ligase domain-containing protein</fullName>
    </recommendedName>
</protein>
<comment type="caution">
    <text evidence="1">The sequence shown here is derived from an EMBL/GenBank/DDBJ whole genome shotgun (WGS) entry which is preliminary data.</text>
</comment>
<sequence length="91" mass="10069">MDKTPVKRVVIITLGDLLGVKGKFVNLGVKYVKKLVAPYQIDNNYQPLRLSQVLTAAQNLPYQPPNKSLDDVAFIQYTGGTTGRPTSLCIY</sequence>
<name>A0AAW6TGL8_FAUOS</name>
<evidence type="ECO:0008006" key="2">
    <source>
        <dbReference type="Google" id="ProtNLM"/>
    </source>
</evidence>
<dbReference type="AlphaFoldDB" id="A0AAW6TGL8"/>
<dbReference type="SUPFAM" id="SSF56801">
    <property type="entry name" value="Acetyl-CoA synthetase-like"/>
    <property type="match status" value="1"/>
</dbReference>
<dbReference type="EMBL" id="SSCJ01000004">
    <property type="protein sequence ID" value="MDI4509775.1"/>
    <property type="molecule type" value="Genomic_DNA"/>
</dbReference>
<evidence type="ECO:0000313" key="1">
    <source>
        <dbReference type="EMBL" id="MDI4509775.1"/>
    </source>
</evidence>
<accession>A0AAW6TGL8</accession>
<organism evidence="1">
    <name type="scientific">Faucicola osloensis</name>
    <name type="common">Moraxella osloensis</name>
    <dbReference type="NCBI Taxonomy" id="34062"/>
    <lineage>
        <taxon>Bacteria</taxon>
        <taxon>Pseudomonadati</taxon>
        <taxon>Pseudomonadota</taxon>
        <taxon>Gammaproteobacteria</taxon>
        <taxon>Moraxellales</taxon>
        <taxon>Moraxellaceae</taxon>
        <taxon>Faucicola</taxon>
    </lineage>
</organism>
<dbReference type="Gene3D" id="3.40.50.980">
    <property type="match status" value="1"/>
</dbReference>
<gene>
    <name evidence="1" type="ORF">E6P75_06065</name>
</gene>
<proteinExistence type="predicted"/>